<organism evidence="9 10">
    <name type="scientific">[Clostridium] aminophilum</name>
    <dbReference type="NCBI Taxonomy" id="1526"/>
    <lineage>
        <taxon>Bacteria</taxon>
        <taxon>Bacillati</taxon>
        <taxon>Bacillota</taxon>
        <taxon>Clostridia</taxon>
        <taxon>Lachnospirales</taxon>
        <taxon>Lachnospiraceae</taxon>
    </lineage>
</organism>
<evidence type="ECO:0000259" key="8">
    <source>
        <dbReference type="Pfam" id="PF01757"/>
    </source>
</evidence>
<sequence length="371" mass="43354">MREQHMKESVGMDRVGTVGKNCNMVDVIKVICAVMVVMGHIEPFGKDVPETFAYLNFGFQKYLARIAVPFFFVASGYFLFRKSSTENFDVRHSAKYIKRILRLYLTWTILYLPLIIRGFFHDEKGLKHAISMFVRYFFFTGSYAQLWYLPALMTAVLIVTILLHRRIAVWRILAIGGFFYFIGLFAQSWFGFIRPLEHHLPGIWNFLKLVEQVIITTRDGLFDGFLFVAIGMYFAFYNVKMRSDKALVGFLLSMTALFAEVFALKSFHFIKEYDMYLFLVPAVWYLFCFAKNTELPDHPIYGVLRKISSLIFYLHLWVDAVVVKFLLRIGETYVNSGLQFVLTLIGTIMVSMGVIWLSENRKFAWMKRLYV</sequence>
<dbReference type="GO" id="GO:0009246">
    <property type="term" value="P:enterobacterial common antigen biosynthetic process"/>
    <property type="evidence" value="ECO:0007669"/>
    <property type="project" value="TreeGrafter"/>
</dbReference>
<name>A0A1I0CA83_9FIRM</name>
<comment type="similarity">
    <text evidence="2">Belongs to the acyltransferase 3 family.</text>
</comment>
<dbReference type="PANTHER" id="PTHR40074:SF2">
    <property type="entry name" value="O-ACETYLTRANSFERASE WECH"/>
    <property type="match status" value="1"/>
</dbReference>
<evidence type="ECO:0000256" key="4">
    <source>
        <dbReference type="ARBA" id="ARBA00022692"/>
    </source>
</evidence>
<gene>
    <name evidence="9" type="ORF">SAMN04487771_100674</name>
</gene>
<evidence type="ECO:0000256" key="2">
    <source>
        <dbReference type="ARBA" id="ARBA00007400"/>
    </source>
</evidence>
<dbReference type="PANTHER" id="PTHR40074">
    <property type="entry name" value="O-ACETYLTRANSFERASE WECH"/>
    <property type="match status" value="1"/>
</dbReference>
<feature type="transmembrane region" description="Helical" evidence="7">
    <location>
        <begin position="170"/>
        <end position="190"/>
    </location>
</feature>
<evidence type="ECO:0000256" key="3">
    <source>
        <dbReference type="ARBA" id="ARBA00022475"/>
    </source>
</evidence>
<feature type="transmembrane region" description="Helical" evidence="7">
    <location>
        <begin position="21"/>
        <end position="42"/>
    </location>
</feature>
<feature type="transmembrane region" description="Helical" evidence="7">
    <location>
        <begin position="339"/>
        <end position="358"/>
    </location>
</feature>
<feature type="transmembrane region" description="Helical" evidence="7">
    <location>
        <begin position="310"/>
        <end position="327"/>
    </location>
</feature>
<accession>A0A1I0CA83</accession>
<dbReference type="RefSeq" id="WP_083378755.1">
    <property type="nucleotide sequence ID" value="NZ_FOIL01000006.1"/>
</dbReference>
<comment type="subcellular location">
    <subcellularLocation>
        <location evidence="1">Cell membrane</location>
        <topology evidence="1">Multi-pass membrane protein</topology>
    </subcellularLocation>
</comment>
<keyword evidence="6 7" id="KW-0472">Membrane</keyword>
<keyword evidence="4 7" id="KW-0812">Transmembrane</keyword>
<feature type="transmembrane region" description="Helical" evidence="7">
    <location>
        <begin position="246"/>
        <end position="267"/>
    </location>
</feature>
<evidence type="ECO:0000256" key="5">
    <source>
        <dbReference type="ARBA" id="ARBA00022989"/>
    </source>
</evidence>
<evidence type="ECO:0000313" key="10">
    <source>
        <dbReference type="Proteomes" id="UP000199820"/>
    </source>
</evidence>
<dbReference type="Proteomes" id="UP000199820">
    <property type="component" value="Unassembled WGS sequence"/>
</dbReference>
<dbReference type="GO" id="GO:0005886">
    <property type="term" value="C:plasma membrane"/>
    <property type="evidence" value="ECO:0007669"/>
    <property type="project" value="UniProtKB-SubCell"/>
</dbReference>
<evidence type="ECO:0000256" key="7">
    <source>
        <dbReference type="SAM" id="Phobius"/>
    </source>
</evidence>
<proteinExistence type="inferred from homology"/>
<feature type="transmembrane region" description="Helical" evidence="7">
    <location>
        <begin position="62"/>
        <end position="80"/>
    </location>
</feature>
<keyword evidence="9" id="KW-0808">Transferase</keyword>
<dbReference type="OrthoDB" id="5808342at2"/>
<feature type="domain" description="Acyltransferase 3" evidence="8">
    <location>
        <begin position="25"/>
        <end position="354"/>
    </location>
</feature>
<feature type="transmembrane region" description="Helical" evidence="7">
    <location>
        <begin position="101"/>
        <end position="120"/>
    </location>
</feature>
<evidence type="ECO:0000256" key="1">
    <source>
        <dbReference type="ARBA" id="ARBA00004651"/>
    </source>
</evidence>
<dbReference type="Pfam" id="PF01757">
    <property type="entry name" value="Acyl_transf_3"/>
    <property type="match status" value="1"/>
</dbReference>
<dbReference type="EMBL" id="FOIL01000006">
    <property type="protein sequence ID" value="SET16158.1"/>
    <property type="molecule type" value="Genomic_DNA"/>
</dbReference>
<dbReference type="InterPro" id="IPR002656">
    <property type="entry name" value="Acyl_transf_3_dom"/>
</dbReference>
<feature type="transmembrane region" description="Helical" evidence="7">
    <location>
        <begin position="220"/>
        <end position="239"/>
    </location>
</feature>
<keyword evidence="9" id="KW-0012">Acyltransferase</keyword>
<feature type="transmembrane region" description="Helical" evidence="7">
    <location>
        <begin position="140"/>
        <end position="163"/>
    </location>
</feature>
<evidence type="ECO:0000256" key="6">
    <source>
        <dbReference type="ARBA" id="ARBA00023136"/>
    </source>
</evidence>
<keyword evidence="10" id="KW-1185">Reference proteome</keyword>
<keyword evidence="3" id="KW-1003">Cell membrane</keyword>
<reference evidence="10" key="1">
    <citation type="submission" date="2016-10" db="EMBL/GenBank/DDBJ databases">
        <authorList>
            <person name="Varghese N."/>
            <person name="Submissions S."/>
        </authorList>
    </citation>
    <scope>NUCLEOTIDE SEQUENCE [LARGE SCALE GENOMIC DNA]</scope>
    <source>
        <strain evidence="10">KH1P1</strain>
    </source>
</reference>
<dbReference type="AlphaFoldDB" id="A0A1I0CA83"/>
<feature type="transmembrane region" description="Helical" evidence="7">
    <location>
        <begin position="273"/>
        <end position="290"/>
    </location>
</feature>
<evidence type="ECO:0000313" key="9">
    <source>
        <dbReference type="EMBL" id="SET16158.1"/>
    </source>
</evidence>
<dbReference type="GO" id="GO:0016413">
    <property type="term" value="F:O-acetyltransferase activity"/>
    <property type="evidence" value="ECO:0007669"/>
    <property type="project" value="TreeGrafter"/>
</dbReference>
<protein>
    <submittedName>
        <fullName evidence="9">Surface polysaccharide O-acyltransferase, integral membrane enzyme</fullName>
    </submittedName>
</protein>
<keyword evidence="5 7" id="KW-1133">Transmembrane helix</keyword>